<evidence type="ECO:0000256" key="3">
    <source>
        <dbReference type="ARBA" id="ARBA00022729"/>
    </source>
</evidence>
<dbReference type="SUPFAM" id="SSF53850">
    <property type="entry name" value="Periplasmic binding protein-like II"/>
    <property type="match status" value="1"/>
</dbReference>
<dbReference type="InterPro" id="IPR001188">
    <property type="entry name" value="Sperm_putr-bd"/>
</dbReference>
<keyword evidence="4" id="KW-0574">Periplasm</keyword>
<keyword evidence="2" id="KW-0813">Transport</keyword>
<comment type="subcellular location">
    <subcellularLocation>
        <location evidence="1">Periplasm</location>
    </subcellularLocation>
</comment>
<dbReference type="Pfam" id="PF13416">
    <property type="entry name" value="SBP_bac_8"/>
    <property type="match status" value="1"/>
</dbReference>
<organism evidence="6 7">
    <name type="scientific">Desulfotignum balticum</name>
    <dbReference type="NCBI Taxonomy" id="115781"/>
    <lineage>
        <taxon>Bacteria</taxon>
        <taxon>Pseudomonadati</taxon>
        <taxon>Thermodesulfobacteriota</taxon>
        <taxon>Desulfobacteria</taxon>
        <taxon>Desulfobacterales</taxon>
        <taxon>Desulfobacteraceae</taxon>
        <taxon>Desulfotignum</taxon>
    </lineage>
</organism>
<feature type="binding site" evidence="5">
    <location>
        <position position="80"/>
    </location>
    <ligand>
        <name>spermidine</name>
        <dbReference type="ChEBI" id="CHEBI:57834"/>
    </ligand>
</feature>
<dbReference type="Gene3D" id="3.40.190.10">
    <property type="entry name" value="Periplasmic binding protein-like II"/>
    <property type="match status" value="2"/>
</dbReference>
<reference evidence="6" key="1">
    <citation type="submission" date="2020-07" db="EMBL/GenBank/DDBJ databases">
        <title>Severe corrosion of carbon steel in oil field produced water can be linked to methanogenic archaea containing a special type of NiFe hydrogenase.</title>
        <authorList>
            <person name="Lahme S."/>
            <person name="Mand J."/>
            <person name="Longwell J."/>
            <person name="Smith R."/>
            <person name="Enning D."/>
        </authorList>
    </citation>
    <scope>NUCLEOTIDE SEQUENCE</scope>
    <source>
        <strain evidence="6">MIC098Bin6</strain>
    </source>
</reference>
<dbReference type="PANTHER" id="PTHR30222">
    <property type="entry name" value="SPERMIDINE/PUTRESCINE-BINDING PERIPLASMIC PROTEIN"/>
    <property type="match status" value="1"/>
</dbReference>
<feature type="binding site" evidence="5">
    <location>
        <position position="31"/>
    </location>
    <ligand>
        <name>spermidine</name>
        <dbReference type="ChEBI" id="CHEBI:57834"/>
    </ligand>
</feature>
<dbReference type="GO" id="GO:0019808">
    <property type="term" value="F:polyamine binding"/>
    <property type="evidence" value="ECO:0007669"/>
    <property type="project" value="InterPro"/>
</dbReference>
<sequence length="343" mass="39225">MKQWILLIYLVLISVPALAGQQRLYIYNWTEYMPDEVLTAFQEKTGIKVIYATYDSNESMYAKVKLTRGKGYDVVFPSTYFVHKMRKEGLLSPIDHEALSNFKHLDPALMDQPYDPGNKYSIPYVWGSTALAYNNNHVAPEMMTSWKDLWRPEFKNRLVMNDDLREVLGIGLIVNGFSVNETDPDRIHAAYESIRTLMPNIRVFSGDSPKQPLLNLEAFAGMIWNGEAYMAAQEFPAIQYAYPEEGAIFWVDSMVIPTGAENKKQAHAFIDFILDPQIALQVCEYIGYAPANQSAIALMPEEIKNNPTIFPDPEEVKKGEFQTDVGDAILVYERYWERLKTGM</sequence>
<gene>
    <name evidence="6" type="ORF">H0S81_11455</name>
</gene>
<evidence type="ECO:0000256" key="5">
    <source>
        <dbReference type="PIRSR" id="PIRSR019574-1"/>
    </source>
</evidence>
<dbReference type="GO" id="GO:0042597">
    <property type="term" value="C:periplasmic space"/>
    <property type="evidence" value="ECO:0007669"/>
    <property type="project" value="UniProtKB-SubCell"/>
</dbReference>
<feature type="binding site" evidence="5">
    <location>
        <position position="322"/>
    </location>
    <ligand>
        <name>spermidine</name>
        <dbReference type="ChEBI" id="CHEBI:57834"/>
    </ligand>
</feature>
<dbReference type="AlphaFoldDB" id="A0A931GEZ3"/>
<dbReference type="Proteomes" id="UP000706172">
    <property type="component" value="Unassembled WGS sequence"/>
</dbReference>
<dbReference type="EMBL" id="JACCQK010000772">
    <property type="protein sequence ID" value="MBG0780527.1"/>
    <property type="molecule type" value="Genomic_DNA"/>
</dbReference>
<proteinExistence type="predicted"/>
<dbReference type="PANTHER" id="PTHR30222:SF17">
    <property type="entry name" value="SPERMIDINE_PUTRESCINE-BINDING PERIPLASMIC PROTEIN"/>
    <property type="match status" value="1"/>
</dbReference>
<evidence type="ECO:0000256" key="2">
    <source>
        <dbReference type="ARBA" id="ARBA00022448"/>
    </source>
</evidence>
<dbReference type="InterPro" id="IPR006059">
    <property type="entry name" value="SBP"/>
</dbReference>
<evidence type="ECO:0000313" key="7">
    <source>
        <dbReference type="Proteomes" id="UP000706172"/>
    </source>
</evidence>
<feature type="binding site" evidence="5">
    <location>
        <begin position="163"/>
        <end position="166"/>
    </location>
    <ligand>
        <name>spermidine</name>
        <dbReference type="ChEBI" id="CHEBI:57834"/>
    </ligand>
</feature>
<dbReference type="PIRSF" id="PIRSF019574">
    <property type="entry name" value="Periplasmic_polyamine_BP"/>
    <property type="match status" value="1"/>
</dbReference>
<protein>
    <submittedName>
        <fullName evidence="6">Extracellular solute-binding protein</fullName>
    </submittedName>
</protein>
<evidence type="ECO:0000256" key="1">
    <source>
        <dbReference type="ARBA" id="ARBA00004418"/>
    </source>
</evidence>
<comment type="caution">
    <text evidence="6">The sequence shown here is derived from an EMBL/GenBank/DDBJ whole genome shotgun (WGS) entry which is preliminary data.</text>
</comment>
<evidence type="ECO:0000313" key="6">
    <source>
        <dbReference type="EMBL" id="MBG0780527.1"/>
    </source>
</evidence>
<dbReference type="GO" id="GO:0015846">
    <property type="term" value="P:polyamine transport"/>
    <property type="evidence" value="ECO:0007669"/>
    <property type="project" value="InterPro"/>
</dbReference>
<name>A0A931GEZ3_9BACT</name>
<dbReference type="PRINTS" id="PR00909">
    <property type="entry name" value="SPERMDNBNDNG"/>
</dbReference>
<accession>A0A931GEZ3</accession>
<keyword evidence="3" id="KW-0732">Signal</keyword>
<evidence type="ECO:0000256" key="4">
    <source>
        <dbReference type="ARBA" id="ARBA00022764"/>
    </source>
</evidence>